<dbReference type="EMBL" id="QEAM01000308">
    <property type="protein sequence ID" value="TPX41670.1"/>
    <property type="molecule type" value="Genomic_DNA"/>
</dbReference>
<sequence length="302" mass="32501">MTSMDVDLDKSLDEIAASNRKSTHRRERGGGRPHDGLMRKPRGAGGFDRNSDRGSNRRQEPYHRTNQQHHRPTPGGNIDGSWKHDLYYEGRNSGNDGAGPIRTFANQNAGAGGGPRKRAVDKSAWGLHPGPNVRVSNIHWNVSESDLLELCQYKLPDSAIVELKLHYDNAGRSEGVADVTFARDEDAELCVQEFNGLAIDEQYLDAHLFNPSPQSTLPISLRLGRPTNVAARLGPVNVDTSAILKRLGGRVGGSSRGGGRGAQAVGAAGGVVANTGKLFADSLHADTRTVLNYEETITPAGI</sequence>
<keyword evidence="1 2" id="KW-0694">RNA-binding</keyword>
<dbReference type="PANTHER" id="PTHR19965">
    <property type="entry name" value="RNA AND EXPORT FACTOR BINDING PROTEIN"/>
    <property type="match status" value="1"/>
</dbReference>
<dbReference type="VEuPathDB" id="FungiDB:SeMB42_g05983"/>
<dbReference type="InterPro" id="IPR012677">
    <property type="entry name" value="Nucleotide-bd_a/b_plait_sf"/>
</dbReference>
<evidence type="ECO:0000256" key="3">
    <source>
        <dbReference type="SAM" id="MobiDB-lite"/>
    </source>
</evidence>
<evidence type="ECO:0000313" key="5">
    <source>
        <dbReference type="EMBL" id="TPX40465.1"/>
    </source>
</evidence>
<organism evidence="6 8">
    <name type="scientific">Synchytrium endobioticum</name>
    <dbReference type="NCBI Taxonomy" id="286115"/>
    <lineage>
        <taxon>Eukaryota</taxon>
        <taxon>Fungi</taxon>
        <taxon>Fungi incertae sedis</taxon>
        <taxon>Chytridiomycota</taxon>
        <taxon>Chytridiomycota incertae sedis</taxon>
        <taxon>Chytridiomycetes</taxon>
        <taxon>Synchytriales</taxon>
        <taxon>Synchytriaceae</taxon>
        <taxon>Synchytrium</taxon>
    </lineage>
</organism>
<dbReference type="EMBL" id="QEAN01000312">
    <property type="protein sequence ID" value="TPX40465.1"/>
    <property type="molecule type" value="Genomic_DNA"/>
</dbReference>
<keyword evidence="7" id="KW-1185">Reference proteome</keyword>
<evidence type="ECO:0000256" key="1">
    <source>
        <dbReference type="ARBA" id="ARBA00022884"/>
    </source>
</evidence>
<gene>
    <name evidence="6" type="ORF">SeLEV6574_g05975</name>
    <name evidence="5" type="ORF">SeMB42_g05983</name>
</gene>
<dbReference type="Proteomes" id="UP000317494">
    <property type="component" value="Unassembled WGS sequence"/>
</dbReference>
<dbReference type="InterPro" id="IPR000504">
    <property type="entry name" value="RRM_dom"/>
</dbReference>
<dbReference type="Gene3D" id="3.30.70.330">
    <property type="match status" value="1"/>
</dbReference>
<evidence type="ECO:0000313" key="7">
    <source>
        <dbReference type="Proteomes" id="UP000317494"/>
    </source>
</evidence>
<dbReference type="GO" id="GO:0005634">
    <property type="term" value="C:nucleus"/>
    <property type="evidence" value="ECO:0007669"/>
    <property type="project" value="TreeGrafter"/>
</dbReference>
<dbReference type="GO" id="GO:0003729">
    <property type="term" value="F:mRNA binding"/>
    <property type="evidence" value="ECO:0007669"/>
    <property type="project" value="TreeGrafter"/>
</dbReference>
<dbReference type="AlphaFoldDB" id="A0A507CRK9"/>
<feature type="region of interest" description="Disordered" evidence="3">
    <location>
        <begin position="1"/>
        <end position="84"/>
    </location>
</feature>
<dbReference type="GO" id="GO:0006406">
    <property type="term" value="P:mRNA export from nucleus"/>
    <property type="evidence" value="ECO:0007669"/>
    <property type="project" value="TreeGrafter"/>
</dbReference>
<dbReference type="InterPro" id="IPR051229">
    <property type="entry name" value="ALYREF_mRNA_export"/>
</dbReference>
<accession>A0A507CRK9</accession>
<evidence type="ECO:0000313" key="8">
    <source>
        <dbReference type="Proteomes" id="UP000320475"/>
    </source>
</evidence>
<dbReference type="Pfam" id="PF00076">
    <property type="entry name" value="RRM_1"/>
    <property type="match status" value="1"/>
</dbReference>
<dbReference type="SUPFAM" id="SSF54928">
    <property type="entry name" value="RNA-binding domain, RBD"/>
    <property type="match status" value="1"/>
</dbReference>
<evidence type="ECO:0000259" key="4">
    <source>
        <dbReference type="PROSITE" id="PS50102"/>
    </source>
</evidence>
<dbReference type="PANTHER" id="PTHR19965:SF82">
    <property type="entry name" value="THO COMPLEX SUBUNIT 4"/>
    <property type="match status" value="1"/>
</dbReference>
<comment type="caution">
    <text evidence="6">The sequence shown here is derived from an EMBL/GenBank/DDBJ whole genome shotgun (WGS) entry which is preliminary data.</text>
</comment>
<feature type="compositionally biased region" description="Basic and acidic residues" evidence="3">
    <location>
        <begin position="49"/>
        <end position="63"/>
    </location>
</feature>
<dbReference type="PROSITE" id="PS50102">
    <property type="entry name" value="RRM"/>
    <property type="match status" value="1"/>
</dbReference>
<dbReference type="Proteomes" id="UP000320475">
    <property type="component" value="Unassembled WGS sequence"/>
</dbReference>
<evidence type="ECO:0000313" key="6">
    <source>
        <dbReference type="EMBL" id="TPX41670.1"/>
    </source>
</evidence>
<feature type="compositionally biased region" description="Basic and acidic residues" evidence="3">
    <location>
        <begin position="28"/>
        <end position="38"/>
    </location>
</feature>
<feature type="domain" description="RRM" evidence="4">
    <location>
        <begin position="131"/>
        <end position="211"/>
    </location>
</feature>
<dbReference type="SMART" id="SM00360">
    <property type="entry name" value="RRM"/>
    <property type="match status" value="1"/>
</dbReference>
<name>A0A507CRK9_9FUNG</name>
<proteinExistence type="predicted"/>
<protein>
    <recommendedName>
        <fullName evidence="4">RRM domain-containing protein</fullName>
    </recommendedName>
</protein>
<evidence type="ECO:0000256" key="2">
    <source>
        <dbReference type="PROSITE-ProRule" id="PRU00176"/>
    </source>
</evidence>
<dbReference type="InterPro" id="IPR035979">
    <property type="entry name" value="RBD_domain_sf"/>
</dbReference>
<dbReference type="OrthoDB" id="346839at2759"/>
<reference evidence="7 8" key="1">
    <citation type="journal article" date="2019" name="Sci. Rep.">
        <title>Comparative genomics of chytrid fungi reveal insights into the obligate biotrophic and pathogenic lifestyle of Synchytrium endobioticum.</title>
        <authorList>
            <person name="van de Vossenberg B.T.L.H."/>
            <person name="Warris S."/>
            <person name="Nguyen H.D.T."/>
            <person name="van Gent-Pelzer M.P.E."/>
            <person name="Joly D.L."/>
            <person name="van de Geest H.C."/>
            <person name="Bonants P.J.M."/>
            <person name="Smith D.S."/>
            <person name="Levesque C.A."/>
            <person name="van der Lee T.A.J."/>
        </authorList>
    </citation>
    <scope>NUCLEOTIDE SEQUENCE [LARGE SCALE GENOMIC DNA]</scope>
    <source>
        <strain evidence="6 8">LEV6574</strain>
        <strain evidence="5 7">MB42</strain>
    </source>
</reference>
<dbReference type="STRING" id="286115.A0A507CRK9"/>